<gene>
    <name evidence="4" type="ORF">D3H65_02060</name>
</gene>
<dbReference type="InterPro" id="IPR026444">
    <property type="entry name" value="Secre_tail"/>
</dbReference>
<dbReference type="Gene3D" id="3.20.20.80">
    <property type="entry name" value="Glycosidases"/>
    <property type="match status" value="1"/>
</dbReference>
<dbReference type="SUPFAM" id="SSF49373">
    <property type="entry name" value="Invasin/intimin cell-adhesion fragments"/>
    <property type="match status" value="1"/>
</dbReference>
<dbReference type="GO" id="GO:0004553">
    <property type="term" value="F:hydrolase activity, hydrolyzing O-glycosyl compounds"/>
    <property type="evidence" value="ECO:0007669"/>
    <property type="project" value="UniProtKB-ARBA"/>
</dbReference>
<dbReference type="Pfam" id="PF11790">
    <property type="entry name" value="Glyco_hydro_cc"/>
    <property type="match status" value="1"/>
</dbReference>
<dbReference type="SMART" id="SM00060">
    <property type="entry name" value="FN3"/>
    <property type="match status" value="2"/>
</dbReference>
<dbReference type="OrthoDB" id="9809583at2"/>
<dbReference type="InterPro" id="IPR017853">
    <property type="entry name" value="GH"/>
</dbReference>
<dbReference type="Gene3D" id="2.60.40.710">
    <property type="entry name" value="Endoglucanase-like"/>
    <property type="match status" value="2"/>
</dbReference>
<organism evidence="4 5">
    <name type="scientific">Paraflavitalea soli</name>
    <dbReference type="NCBI Taxonomy" id="2315862"/>
    <lineage>
        <taxon>Bacteria</taxon>
        <taxon>Pseudomonadati</taxon>
        <taxon>Bacteroidota</taxon>
        <taxon>Chitinophagia</taxon>
        <taxon>Chitinophagales</taxon>
        <taxon>Chitinophagaceae</taxon>
        <taxon>Paraflavitalea</taxon>
    </lineage>
</organism>
<dbReference type="PROSITE" id="PS51172">
    <property type="entry name" value="CBM3"/>
    <property type="match status" value="2"/>
</dbReference>
<dbReference type="Gene3D" id="2.60.20.10">
    <property type="entry name" value="Crystallins"/>
    <property type="match status" value="1"/>
</dbReference>
<evidence type="ECO:0000313" key="5">
    <source>
        <dbReference type="Proteomes" id="UP000263900"/>
    </source>
</evidence>
<dbReference type="NCBIfam" id="TIGR04183">
    <property type="entry name" value="Por_Secre_tail"/>
    <property type="match status" value="1"/>
</dbReference>
<dbReference type="InterPro" id="IPR013783">
    <property type="entry name" value="Ig-like_fold"/>
</dbReference>
<keyword evidence="5" id="KW-1185">Reference proteome</keyword>
<proteinExistence type="predicted"/>
<dbReference type="InterPro" id="IPR024655">
    <property type="entry name" value="Asl1_glyco_hydro_catalytic"/>
</dbReference>
<feature type="chain" id="PRO_5017830078" evidence="1">
    <location>
        <begin position="23"/>
        <end position="1797"/>
    </location>
</feature>
<evidence type="ECO:0000259" key="3">
    <source>
        <dbReference type="PROSITE" id="PS51172"/>
    </source>
</evidence>
<evidence type="ECO:0000259" key="2">
    <source>
        <dbReference type="PROSITE" id="PS50853"/>
    </source>
</evidence>
<sequence>MKKNLSMLTALAMGLLSTQVYAQQPNLPAKASLNQSLLVNKTFSNPTQTDTITTWKDLPASYTLEVVAKVNDATGRGLDIEARNGAMKGWRLSLDPLNLKTSSTLTSAKAITLSRSGEEHTIRVAVKGDSAYIYQNGAYIETQPLAAIKDIANGIEVNNPPNSGSPSLVSNWAGTAPNNTGKPSDYGWGYNGTTVTNLFNVANGTSGVRYTDVNATVNTHTLDGATYNARLLFLRWDGSTTQNTVFYYPVTLEANTNYDFSMLHAYFSNSTGGRSMTVGVGKTTAVTDRLAAHTFATTGTRVLKRENFAFTSQEAGTYYLTITGDWALFTVGELALRKFYAEPRFIFGKNYPAGAVNMEIASVTYEEGAYAPASIITGATQTVNVAGATASYLTSFNTQYVVSGKTDLHLTGNWTPFVNSTVELNSNDAWLFIDNVKPSQVVANWLNKITINGLPAAGNPNVRIAIYKNGTAIIPNGNLTAAQALEAFTAPGLTGNSRTFETATYHDSLGIFDNNIRSFRLRRGFLATLANNPDGTGYSRVFIANDSDLVINTMPEGLDTSVSFIRVHKWDWPSKKGWAGGGLPVSLTNATWFYDWNIGGIPTNDYNYALIRHNAGWPAFNDINAKTNSNTLLGFNEPDQADQANMPVDEAIRQWPELMKSGLRIGSPAPANSSNSWLPTFLSKCDSLNYRVDFVAVHCYWNSRTPQQWYSGLKAIYDQVKRPLWITEWNNGANWTGEAWPTDPTAQFEKQYNDLKGILEVLDTTSFVERYSIYNWVENKRAMVLADTLTKAGKYYAANRSAIAYDPRQAFTHNWKLAVPIITGAIDTANYSRLTLRYLEVNGELGSKYIIERKVDGVDTAFVAIHTDSAYIYGKDISFVDSIYASTTYRIKAYSRNGAKSAYSGQYRVLRDATPLPPSSLTGEVLASSQVKLTWNAGTNVRSYNLKRALSADGPFETILGKTTQLTWQDTILAPATTYYYVVTTLNGAGESVNSTVLPLTTKALVTPAGVKNPRIAAGDNRITLSWDFIYDARYEIQRADAASGPYIVIAPAINAIIYADTTAINDHTYYYKVVPYNPAGRGPEAGPLSATPVFGQHLHITFNEGTGPLAEDTWGAYHGTLKDGAAWTAGKDSATGAVGLNVAARSYVQLPEGVVSRLNDFTIATWFKLPANQGNNTRLFDFGNDEATFMVLVPRLNNNQVRYKITCPAGTFQRDISYTTPLNQWVHMAISQKGNVFKLYVNGQLQYTDSNAVVKPSAMGFTRDNYLGRSQWPNDPYSDHQYDDFRIYNYGLTDAEVNQLANNTELKKYQLITFTPISHKRIGDVDAVATAAASSGLPLSFSSADTSVATIDQQGNLQINGAGTVQLTALQAGNEAYNPASATQTLIVFPYNLRTEHLNANGTNATGNSIRPYLTIVNDDSIALAWKELTARYWLTAENYTGINTWIDYAVLGNKVKAKYQSLPVPRNGALGYIAYSFDSTAGALLAGANSGVIQSRAANVNWGSFNENDDYSHTTNATYVTNPHITLYRNGKLIAGTEPAAVAEQLQLTVASQSRQSGANTISTVIQLSNTGNMPVNYEDLTIRYWFTAEGNATLTNWIDYAPAGTATITGAFTRLPQPRNGADAYLEFSFKPTLGVFYPLCNTGGIQYRIAKSDWSAFDQYNDHSNNLSAALAQNERITIYYKGQLIAGIEPSEALLTSNNTATGIVGKEHSTTGTLSAALLYPNPVQDNLNIRLDQVASNAIVKVYNASGIIVATATMNATTRIISLKRLPAGMYQVVINNGTEVISKKIIKE</sequence>
<dbReference type="GO" id="GO:0030248">
    <property type="term" value="F:cellulose binding"/>
    <property type="evidence" value="ECO:0007669"/>
    <property type="project" value="InterPro"/>
</dbReference>
<keyword evidence="1" id="KW-0732">Signal</keyword>
<dbReference type="Pfam" id="PF00942">
    <property type="entry name" value="CBM_3"/>
    <property type="match status" value="2"/>
</dbReference>
<dbReference type="InterPro" id="IPR008964">
    <property type="entry name" value="Invasin/intimin_cell_adhesion"/>
</dbReference>
<feature type="domain" description="Fibronectin type-III" evidence="2">
    <location>
        <begin position="917"/>
        <end position="1005"/>
    </location>
</feature>
<feature type="domain" description="CBM3" evidence="3">
    <location>
        <begin position="1391"/>
        <end position="1542"/>
    </location>
</feature>
<dbReference type="SUPFAM" id="SSF49899">
    <property type="entry name" value="Concanavalin A-like lectins/glucanases"/>
    <property type="match status" value="1"/>
</dbReference>
<dbReference type="InterPro" id="IPR008965">
    <property type="entry name" value="CBM2/CBM3_carb-bd_dom_sf"/>
</dbReference>
<dbReference type="PANTHER" id="PTHR34154">
    <property type="entry name" value="ALKALI-SENSITIVE LINKAGE PROTEIN 1"/>
    <property type="match status" value="1"/>
</dbReference>
<dbReference type="SUPFAM" id="SSF51445">
    <property type="entry name" value="(Trans)glycosidases"/>
    <property type="match status" value="1"/>
</dbReference>
<accession>A0A3B7MER5</accession>
<dbReference type="EMBL" id="CP032157">
    <property type="protein sequence ID" value="AXY72824.1"/>
    <property type="molecule type" value="Genomic_DNA"/>
</dbReference>
<dbReference type="Pfam" id="PF18962">
    <property type="entry name" value="Por_Secre_tail"/>
    <property type="match status" value="1"/>
</dbReference>
<dbReference type="InterPro" id="IPR013320">
    <property type="entry name" value="ConA-like_dom_sf"/>
</dbReference>
<dbReference type="PANTHER" id="PTHR34154:SF3">
    <property type="entry name" value="ALKALI-SENSITIVE LINKAGE PROTEIN 1"/>
    <property type="match status" value="1"/>
</dbReference>
<feature type="domain" description="CBM3" evidence="3">
    <location>
        <begin position="1544"/>
        <end position="1696"/>
    </location>
</feature>
<dbReference type="InterPro" id="IPR036116">
    <property type="entry name" value="FN3_sf"/>
</dbReference>
<dbReference type="CDD" id="cd00063">
    <property type="entry name" value="FN3"/>
    <property type="match status" value="1"/>
</dbReference>
<dbReference type="Gene3D" id="2.60.40.1080">
    <property type="match status" value="1"/>
</dbReference>
<dbReference type="Gene3D" id="2.60.120.200">
    <property type="match status" value="1"/>
</dbReference>
<dbReference type="InterPro" id="IPR001956">
    <property type="entry name" value="CBM3"/>
</dbReference>
<reference evidence="4 5" key="1">
    <citation type="submission" date="2018-09" db="EMBL/GenBank/DDBJ databases">
        <title>Genome sequencing of strain 6GH32-13.</title>
        <authorList>
            <person name="Weon H.-Y."/>
            <person name="Heo J."/>
            <person name="Kwon S.-W."/>
        </authorList>
    </citation>
    <scope>NUCLEOTIDE SEQUENCE [LARGE SCALE GENOMIC DNA]</scope>
    <source>
        <strain evidence="4 5">5GH32-13</strain>
    </source>
</reference>
<dbReference type="InterPro" id="IPR053183">
    <property type="entry name" value="ASL1"/>
</dbReference>
<dbReference type="SMART" id="SM01067">
    <property type="entry name" value="CBM_3"/>
    <property type="match status" value="2"/>
</dbReference>
<dbReference type="RefSeq" id="WP_119048662.1">
    <property type="nucleotide sequence ID" value="NZ_CP032157.1"/>
</dbReference>
<protein>
    <submittedName>
        <fullName evidence="4">T9SS C-terminal target domain-containing protein</fullName>
    </submittedName>
</protein>
<dbReference type="KEGG" id="pseg:D3H65_02060"/>
<name>A0A3B7MER5_9BACT</name>
<dbReference type="SUPFAM" id="SSF49265">
    <property type="entry name" value="Fibronectin type III"/>
    <property type="match status" value="1"/>
</dbReference>
<dbReference type="SUPFAM" id="SSF49384">
    <property type="entry name" value="Carbohydrate-binding domain"/>
    <property type="match status" value="2"/>
</dbReference>
<dbReference type="Proteomes" id="UP000263900">
    <property type="component" value="Chromosome"/>
</dbReference>
<dbReference type="Gene3D" id="2.60.40.10">
    <property type="entry name" value="Immunoglobulins"/>
    <property type="match status" value="2"/>
</dbReference>
<evidence type="ECO:0000313" key="4">
    <source>
        <dbReference type="EMBL" id="AXY72824.1"/>
    </source>
</evidence>
<dbReference type="Pfam" id="PF13385">
    <property type="entry name" value="Laminin_G_3"/>
    <property type="match status" value="1"/>
</dbReference>
<dbReference type="PROSITE" id="PS50853">
    <property type="entry name" value="FN3"/>
    <property type="match status" value="1"/>
</dbReference>
<dbReference type="GO" id="GO:0005975">
    <property type="term" value="P:carbohydrate metabolic process"/>
    <property type="evidence" value="ECO:0007669"/>
    <property type="project" value="InterPro"/>
</dbReference>
<dbReference type="InterPro" id="IPR003961">
    <property type="entry name" value="FN3_dom"/>
</dbReference>
<dbReference type="InterPro" id="IPR036966">
    <property type="entry name" value="CBM3_sf"/>
</dbReference>
<evidence type="ECO:0000256" key="1">
    <source>
        <dbReference type="SAM" id="SignalP"/>
    </source>
</evidence>
<feature type="signal peptide" evidence="1">
    <location>
        <begin position="1"/>
        <end position="22"/>
    </location>
</feature>